<dbReference type="AlphaFoldDB" id="A0A918J586"/>
<dbReference type="Gene3D" id="3.40.50.720">
    <property type="entry name" value="NAD(P)-binding Rossmann-like Domain"/>
    <property type="match status" value="1"/>
</dbReference>
<dbReference type="PANTHER" id="PTHR43943">
    <property type="entry name" value="DEHYDROGENASE/REDUCTASE (SDR FAMILY) MEMBER 4"/>
    <property type="match status" value="1"/>
</dbReference>
<dbReference type="PRINTS" id="PR00081">
    <property type="entry name" value="GDHRDH"/>
</dbReference>
<proteinExistence type="inferred from homology"/>
<sequence>MLTIDLKGKTALITGASSGIGLGVSKMLARAGCNISGCASSEQNSEEGVEFLKLILEEGVLADYNCCDVTNFTEMEKLVKATAKKFGGIDILISNAGVNVFEGAENCTDDLWNYNADLNLKSHWKLSQLCKPWLERSQKGVILIMTSNHSDATIPGCFPYNVTKTALKGLVQSLAIEWGPHIRTIGVAPGFIDTKGNQKWFDSFADANKERQRTIDMHPVKKIGTPEEVGALCAFLVSDAASFISGTTYLIDGGRSALLQD</sequence>
<comment type="caution">
    <text evidence="2">The sequence shown here is derived from an EMBL/GenBank/DDBJ whole genome shotgun (WGS) entry which is preliminary data.</text>
</comment>
<protein>
    <submittedName>
        <fullName evidence="2">Short-chain dehydrogenase/reductase</fullName>
    </submittedName>
</protein>
<evidence type="ECO:0000313" key="2">
    <source>
        <dbReference type="EMBL" id="GGW49413.1"/>
    </source>
</evidence>
<comment type="similarity">
    <text evidence="1">Belongs to the short-chain dehydrogenases/reductases (SDR) family.</text>
</comment>
<evidence type="ECO:0000256" key="1">
    <source>
        <dbReference type="ARBA" id="ARBA00006484"/>
    </source>
</evidence>
<dbReference type="Proteomes" id="UP000634668">
    <property type="component" value="Unassembled WGS sequence"/>
</dbReference>
<dbReference type="CDD" id="cd05233">
    <property type="entry name" value="SDR_c"/>
    <property type="match status" value="1"/>
</dbReference>
<dbReference type="Pfam" id="PF13561">
    <property type="entry name" value="adh_short_C2"/>
    <property type="match status" value="1"/>
</dbReference>
<dbReference type="PANTHER" id="PTHR43943:SF2">
    <property type="entry name" value="DEHYDROGENASE_REDUCTASE 4"/>
    <property type="match status" value="1"/>
</dbReference>
<organism evidence="2 3">
    <name type="scientific">Arenibacter certesii</name>
    <dbReference type="NCBI Taxonomy" id="228955"/>
    <lineage>
        <taxon>Bacteria</taxon>
        <taxon>Pseudomonadati</taxon>
        <taxon>Bacteroidota</taxon>
        <taxon>Flavobacteriia</taxon>
        <taxon>Flavobacteriales</taxon>
        <taxon>Flavobacteriaceae</taxon>
        <taxon>Arenibacter</taxon>
    </lineage>
</organism>
<reference evidence="2" key="1">
    <citation type="journal article" date="2014" name="Int. J. Syst. Evol. Microbiol.">
        <title>Complete genome sequence of Corynebacterium casei LMG S-19264T (=DSM 44701T), isolated from a smear-ripened cheese.</title>
        <authorList>
            <consortium name="US DOE Joint Genome Institute (JGI-PGF)"/>
            <person name="Walter F."/>
            <person name="Albersmeier A."/>
            <person name="Kalinowski J."/>
            <person name="Ruckert C."/>
        </authorList>
    </citation>
    <scope>NUCLEOTIDE SEQUENCE</scope>
    <source>
        <strain evidence="2">KCTC 12113</strain>
    </source>
</reference>
<gene>
    <name evidence="2" type="ORF">GCM10007383_36640</name>
</gene>
<dbReference type="EMBL" id="BMWP01000040">
    <property type="protein sequence ID" value="GGW49413.1"/>
    <property type="molecule type" value="Genomic_DNA"/>
</dbReference>
<keyword evidence="3" id="KW-1185">Reference proteome</keyword>
<dbReference type="PROSITE" id="PS00061">
    <property type="entry name" value="ADH_SHORT"/>
    <property type="match status" value="1"/>
</dbReference>
<dbReference type="SUPFAM" id="SSF51735">
    <property type="entry name" value="NAD(P)-binding Rossmann-fold domains"/>
    <property type="match status" value="1"/>
</dbReference>
<name>A0A918J586_9FLAO</name>
<reference evidence="2" key="2">
    <citation type="submission" date="2020-09" db="EMBL/GenBank/DDBJ databases">
        <authorList>
            <person name="Sun Q."/>
            <person name="Kim S."/>
        </authorList>
    </citation>
    <scope>NUCLEOTIDE SEQUENCE</scope>
    <source>
        <strain evidence="2">KCTC 12113</strain>
    </source>
</reference>
<dbReference type="InterPro" id="IPR002347">
    <property type="entry name" value="SDR_fam"/>
</dbReference>
<evidence type="ECO:0000313" key="3">
    <source>
        <dbReference type="Proteomes" id="UP000634668"/>
    </source>
</evidence>
<accession>A0A918J586</accession>
<dbReference type="InterPro" id="IPR020904">
    <property type="entry name" value="Sc_DH/Rdtase_CS"/>
</dbReference>
<dbReference type="InterPro" id="IPR036291">
    <property type="entry name" value="NAD(P)-bd_dom_sf"/>
</dbReference>
<dbReference type="FunFam" id="3.40.50.720:FF:000084">
    <property type="entry name" value="Short-chain dehydrogenase reductase"/>
    <property type="match status" value="1"/>
</dbReference>
<dbReference type="RefSeq" id="WP_026814700.1">
    <property type="nucleotide sequence ID" value="NZ_BMWP01000040.1"/>
</dbReference>
<dbReference type="PRINTS" id="PR00080">
    <property type="entry name" value="SDRFAMILY"/>
</dbReference>